<accession>A0ABN9AX54</accession>
<evidence type="ECO:0000313" key="2">
    <source>
        <dbReference type="Proteomes" id="UP001162483"/>
    </source>
</evidence>
<organism evidence="1 2">
    <name type="scientific">Staurois parvus</name>
    <dbReference type="NCBI Taxonomy" id="386267"/>
    <lineage>
        <taxon>Eukaryota</taxon>
        <taxon>Metazoa</taxon>
        <taxon>Chordata</taxon>
        <taxon>Craniata</taxon>
        <taxon>Vertebrata</taxon>
        <taxon>Euteleostomi</taxon>
        <taxon>Amphibia</taxon>
        <taxon>Batrachia</taxon>
        <taxon>Anura</taxon>
        <taxon>Neobatrachia</taxon>
        <taxon>Ranoidea</taxon>
        <taxon>Ranidae</taxon>
        <taxon>Staurois</taxon>
    </lineage>
</organism>
<proteinExistence type="predicted"/>
<feature type="non-terminal residue" evidence="1">
    <location>
        <position position="1"/>
    </location>
</feature>
<dbReference type="EMBL" id="CATNWA010000849">
    <property type="protein sequence ID" value="CAI9538313.1"/>
    <property type="molecule type" value="Genomic_DNA"/>
</dbReference>
<sequence>KSTLRDPNAFVNANTICKINSDIVCTESRAVGGTQQLHPLEAACRKLQEGVDTRPVNLYKEREQQKFMNGDKASNMITAQIWKKYTKHGKL</sequence>
<evidence type="ECO:0000313" key="1">
    <source>
        <dbReference type="EMBL" id="CAI9538313.1"/>
    </source>
</evidence>
<protein>
    <submittedName>
        <fullName evidence="1">Uncharacterized protein</fullName>
    </submittedName>
</protein>
<name>A0ABN9AX54_9NEOB</name>
<keyword evidence="2" id="KW-1185">Reference proteome</keyword>
<comment type="caution">
    <text evidence="1">The sequence shown here is derived from an EMBL/GenBank/DDBJ whole genome shotgun (WGS) entry which is preliminary data.</text>
</comment>
<reference evidence="1" key="1">
    <citation type="submission" date="2023-05" db="EMBL/GenBank/DDBJ databases">
        <authorList>
            <person name="Stuckert A."/>
        </authorList>
    </citation>
    <scope>NUCLEOTIDE SEQUENCE</scope>
</reference>
<gene>
    <name evidence="1" type="ORF">SPARVUS_LOCUS1416033</name>
</gene>
<dbReference type="Proteomes" id="UP001162483">
    <property type="component" value="Unassembled WGS sequence"/>
</dbReference>